<keyword evidence="1" id="KW-0285">Flavoprotein</keyword>
<accession>A0A2A2L2D9</accession>
<comment type="similarity">
    <text evidence="1">Belongs to the FAD-binding oxidoreductase/transferase type 4 family.</text>
</comment>
<dbReference type="STRING" id="2018661.A0A2A2L2D9"/>
<keyword evidence="1" id="KW-0443">Lipid metabolism</keyword>
<dbReference type="GO" id="GO:0005777">
    <property type="term" value="C:peroxisome"/>
    <property type="evidence" value="ECO:0007669"/>
    <property type="project" value="UniProtKB-SubCell"/>
</dbReference>
<keyword evidence="1" id="KW-0808">Transferase</keyword>
<dbReference type="InterPro" id="IPR025650">
    <property type="entry name" value="Alkyl-DHAP_Synthase"/>
</dbReference>
<name>A0A2A2L2D9_9BILA</name>
<comment type="subunit">
    <text evidence="1">Homodimer.</text>
</comment>
<organism evidence="2 3">
    <name type="scientific">Diploscapter pachys</name>
    <dbReference type="NCBI Taxonomy" id="2018661"/>
    <lineage>
        <taxon>Eukaryota</taxon>
        <taxon>Metazoa</taxon>
        <taxon>Ecdysozoa</taxon>
        <taxon>Nematoda</taxon>
        <taxon>Chromadorea</taxon>
        <taxon>Rhabditida</taxon>
        <taxon>Rhabditina</taxon>
        <taxon>Rhabditomorpha</taxon>
        <taxon>Rhabditoidea</taxon>
        <taxon>Rhabditidae</taxon>
        <taxon>Diploscapter</taxon>
    </lineage>
</organism>
<comment type="cofactor">
    <cofactor evidence="1">
        <name>FAD</name>
        <dbReference type="ChEBI" id="CHEBI:57692"/>
    </cofactor>
</comment>
<keyword evidence="1" id="KW-0274">FAD</keyword>
<keyword evidence="1" id="KW-0444">Lipid biosynthesis</keyword>
<gene>
    <name evidence="2" type="ORF">WR25_13055</name>
</gene>
<comment type="catalytic activity">
    <reaction evidence="1">
        <text>a long chain fatty alcohol + a 1-acylglycerone 3-phosphate = a 1-O-alkylglycerone 3-phosphate + a long-chain fatty acid + H(+)</text>
        <dbReference type="Rhea" id="RHEA:36171"/>
        <dbReference type="ChEBI" id="CHEBI:15378"/>
        <dbReference type="ChEBI" id="CHEBI:17135"/>
        <dbReference type="ChEBI" id="CHEBI:57534"/>
        <dbReference type="ChEBI" id="CHEBI:57560"/>
        <dbReference type="ChEBI" id="CHEBI:73315"/>
        <dbReference type="EC" id="2.5.1.26"/>
    </reaction>
</comment>
<protein>
    <recommendedName>
        <fullName evidence="1">Alkylglycerone-phosphate synthase</fullName>
        <shortName evidence="1">Alkyl-DHAP synthase</shortName>
        <ecNumber evidence="1">2.5.1.26</ecNumber>
    </recommendedName>
</protein>
<reference evidence="2 3" key="1">
    <citation type="journal article" date="2017" name="Curr. Biol.">
        <title>Genome architecture and evolution of a unichromosomal asexual nematode.</title>
        <authorList>
            <person name="Fradin H."/>
            <person name="Zegar C."/>
            <person name="Gutwein M."/>
            <person name="Lucas J."/>
            <person name="Kovtun M."/>
            <person name="Corcoran D."/>
            <person name="Baugh L.R."/>
            <person name="Kiontke K."/>
            <person name="Gunsalus K."/>
            <person name="Fitch D.H."/>
            <person name="Piano F."/>
        </authorList>
    </citation>
    <scope>NUCLEOTIDE SEQUENCE [LARGE SCALE GENOMIC DNA]</scope>
    <source>
        <strain evidence="2">PF1309</strain>
    </source>
</reference>
<keyword evidence="3" id="KW-1185">Reference proteome</keyword>
<dbReference type="Proteomes" id="UP000218231">
    <property type="component" value="Unassembled WGS sequence"/>
</dbReference>
<comment type="caution">
    <text evidence="2">The sequence shown here is derived from an EMBL/GenBank/DDBJ whole genome shotgun (WGS) entry which is preliminary data.</text>
</comment>
<dbReference type="UniPathway" id="UPA00781"/>
<evidence type="ECO:0000313" key="3">
    <source>
        <dbReference type="Proteomes" id="UP000218231"/>
    </source>
</evidence>
<dbReference type="GO" id="GO:0008611">
    <property type="term" value="P:ether lipid biosynthetic process"/>
    <property type="evidence" value="ECO:0007669"/>
    <property type="project" value="UniProtKB-UniPathway"/>
</dbReference>
<proteinExistence type="inferred from homology"/>
<dbReference type="Gene3D" id="3.30.160.650">
    <property type="match status" value="1"/>
</dbReference>
<sequence>MASQTEVLENNVPPSYRDKILKWNGWGYNDSYFKVNSDGHVTFTGDKYDISGKVMPHLRPWFEANLGVDLGYETKSQIIDAFVIPPPVENDEIYDMLKERGISFSNAPRIRLMRAHGHTVCKSFFDIK</sequence>
<dbReference type="EC" id="2.5.1.26" evidence="1"/>
<dbReference type="EMBL" id="LIAE01007281">
    <property type="protein sequence ID" value="PAV80334.1"/>
    <property type="molecule type" value="Genomic_DNA"/>
</dbReference>
<comment type="function">
    <text evidence="1">Catalyzes the exchange of an acyl for a long-chain alkyl group and the formation of the ether bond in the biosynthesis of ether phospholipids.</text>
</comment>
<dbReference type="GO" id="GO:0008609">
    <property type="term" value="F:alkylglycerone-phosphate synthase activity"/>
    <property type="evidence" value="ECO:0007669"/>
    <property type="project" value="UniProtKB-EC"/>
</dbReference>
<comment type="pathway">
    <text evidence="1">Glycerolipid metabolism; ether lipid biosynthesis.</text>
</comment>
<dbReference type="PANTHER" id="PTHR46568:SF1">
    <property type="entry name" value="ALKYLDIHYDROXYACETONEPHOSPHATE SYNTHASE, PEROXISOMAL"/>
    <property type="match status" value="1"/>
</dbReference>
<comment type="subcellular location">
    <subcellularLocation>
        <location evidence="1">Peroxisome</location>
    </subcellularLocation>
</comment>
<dbReference type="AlphaFoldDB" id="A0A2A2L2D9"/>
<dbReference type="PANTHER" id="PTHR46568">
    <property type="entry name" value="ALKYLDIHYDROXYACETONEPHOSPHATE SYNTHASE, PEROXISOMAL"/>
    <property type="match status" value="1"/>
</dbReference>
<evidence type="ECO:0000256" key="1">
    <source>
        <dbReference type="RuleBase" id="RU363113"/>
    </source>
</evidence>
<dbReference type="OrthoDB" id="5806959at2759"/>
<evidence type="ECO:0000313" key="2">
    <source>
        <dbReference type="EMBL" id="PAV80334.1"/>
    </source>
</evidence>
<keyword evidence="1" id="KW-0576">Peroxisome</keyword>